<keyword evidence="1" id="KW-0812">Transmembrane</keyword>
<organism evidence="2 3">
    <name type="scientific">Protaetiibacter mangrovi</name>
    <dbReference type="NCBI Taxonomy" id="2970926"/>
    <lineage>
        <taxon>Bacteria</taxon>
        <taxon>Bacillati</taxon>
        <taxon>Actinomycetota</taxon>
        <taxon>Actinomycetes</taxon>
        <taxon>Micrococcales</taxon>
        <taxon>Microbacteriaceae</taxon>
        <taxon>Protaetiibacter</taxon>
    </lineage>
</organism>
<comment type="caution">
    <text evidence="2">The sequence shown here is derived from an EMBL/GenBank/DDBJ whole genome shotgun (WGS) entry which is preliminary data.</text>
</comment>
<evidence type="ECO:0000256" key="1">
    <source>
        <dbReference type="SAM" id="Phobius"/>
    </source>
</evidence>
<gene>
    <name evidence="2" type="ORF">NUH29_13255</name>
</gene>
<keyword evidence="3" id="KW-1185">Reference proteome</keyword>
<dbReference type="Proteomes" id="UP001205337">
    <property type="component" value="Unassembled WGS sequence"/>
</dbReference>
<accession>A0ABT1ZIK6</accession>
<dbReference type="EMBL" id="JANTHX010000008">
    <property type="protein sequence ID" value="MCS0500517.1"/>
    <property type="molecule type" value="Genomic_DNA"/>
</dbReference>
<evidence type="ECO:0000313" key="3">
    <source>
        <dbReference type="Proteomes" id="UP001205337"/>
    </source>
</evidence>
<keyword evidence="1" id="KW-0472">Membrane</keyword>
<name>A0ABT1ZIK6_9MICO</name>
<sequence>MRFLRKFGLLLVGGVLSVLGAVLLVTQPVSFGWTAYAPLSSNTFVPLWPTPGIVAGVVLLIVGFVTIAGWVGFRLGRARSQSSSS</sequence>
<keyword evidence="1" id="KW-1133">Transmembrane helix</keyword>
<dbReference type="InterPro" id="IPR036927">
    <property type="entry name" value="Cyt_c_oxase-like_su1_sf"/>
</dbReference>
<feature type="transmembrane region" description="Helical" evidence="1">
    <location>
        <begin position="48"/>
        <end position="73"/>
    </location>
</feature>
<evidence type="ECO:0000313" key="2">
    <source>
        <dbReference type="EMBL" id="MCS0500517.1"/>
    </source>
</evidence>
<proteinExistence type="predicted"/>
<dbReference type="SUPFAM" id="SSF81442">
    <property type="entry name" value="Cytochrome c oxidase subunit I-like"/>
    <property type="match status" value="1"/>
</dbReference>
<reference evidence="2 3" key="1">
    <citation type="submission" date="2022-08" db="EMBL/GenBank/DDBJ databases">
        <authorList>
            <person name="Li F."/>
        </authorList>
    </citation>
    <scope>NUCLEOTIDE SEQUENCE [LARGE SCALE GENOMIC DNA]</scope>
    <source>
        <strain evidence="2 3">10F1B-8-1</strain>
    </source>
</reference>
<dbReference type="RefSeq" id="WP_258799694.1">
    <property type="nucleotide sequence ID" value="NZ_JANTHX010000008.1"/>
</dbReference>
<protein>
    <submittedName>
        <fullName evidence="2">Uncharacterized protein</fullName>
    </submittedName>
</protein>
<dbReference type="Gene3D" id="1.20.210.10">
    <property type="entry name" value="Cytochrome c oxidase-like, subunit I domain"/>
    <property type="match status" value="1"/>
</dbReference>